<evidence type="ECO:0000256" key="2">
    <source>
        <dbReference type="ARBA" id="ARBA00010519"/>
    </source>
</evidence>
<evidence type="ECO:0000256" key="1">
    <source>
        <dbReference type="ARBA" id="ARBA00004141"/>
    </source>
</evidence>
<evidence type="ECO:0000256" key="8">
    <source>
        <dbReference type="ARBA" id="ARBA00023136"/>
    </source>
</evidence>
<keyword evidence="8 11" id="KW-0472">Membrane</keyword>
<dbReference type="GO" id="GO:0008137">
    <property type="term" value="F:NADH dehydrogenase (ubiquinone) activity"/>
    <property type="evidence" value="ECO:0007669"/>
    <property type="project" value="UniProtKB-EC"/>
</dbReference>
<dbReference type="Gene3D" id="1.10.287.3510">
    <property type="match status" value="1"/>
</dbReference>
<gene>
    <name evidence="12" type="primary">ND4L</name>
</gene>
<evidence type="ECO:0000256" key="9">
    <source>
        <dbReference type="ARBA" id="ARBA00031586"/>
    </source>
</evidence>
<dbReference type="AlphaFoldDB" id="A0A1L2F0Q0"/>
<keyword evidence="12" id="KW-0496">Mitochondrion</keyword>
<keyword evidence="5" id="KW-1278">Translocase</keyword>
<name>A0A1L2F0Q0_9CRUS</name>
<comment type="catalytic activity">
    <reaction evidence="10">
        <text>a ubiquinone + NADH + 5 H(+)(in) = a ubiquinol + NAD(+) + 4 H(+)(out)</text>
        <dbReference type="Rhea" id="RHEA:29091"/>
        <dbReference type="Rhea" id="RHEA-COMP:9565"/>
        <dbReference type="Rhea" id="RHEA-COMP:9566"/>
        <dbReference type="ChEBI" id="CHEBI:15378"/>
        <dbReference type="ChEBI" id="CHEBI:16389"/>
        <dbReference type="ChEBI" id="CHEBI:17976"/>
        <dbReference type="ChEBI" id="CHEBI:57540"/>
        <dbReference type="ChEBI" id="CHEBI:57945"/>
        <dbReference type="EC" id="7.1.1.2"/>
    </reaction>
</comment>
<keyword evidence="7" id="KW-0520">NAD</keyword>
<evidence type="ECO:0000256" key="6">
    <source>
        <dbReference type="ARBA" id="ARBA00022989"/>
    </source>
</evidence>
<evidence type="ECO:0000256" key="4">
    <source>
        <dbReference type="ARBA" id="ARBA00022692"/>
    </source>
</evidence>
<keyword evidence="4 11" id="KW-0812">Transmembrane</keyword>
<evidence type="ECO:0000313" key="12">
    <source>
        <dbReference type="EMBL" id="ANQ92687.1"/>
    </source>
</evidence>
<dbReference type="GO" id="GO:0016020">
    <property type="term" value="C:membrane"/>
    <property type="evidence" value="ECO:0007669"/>
    <property type="project" value="UniProtKB-SubCell"/>
</dbReference>
<dbReference type="InterPro" id="IPR039428">
    <property type="entry name" value="NUOK/Mnh_C1-like"/>
</dbReference>
<feature type="transmembrane region" description="Helical" evidence="11">
    <location>
        <begin position="30"/>
        <end position="48"/>
    </location>
</feature>
<evidence type="ECO:0000256" key="10">
    <source>
        <dbReference type="ARBA" id="ARBA00049551"/>
    </source>
</evidence>
<organism evidence="12">
    <name type="scientific">Bathynomus sp. YS-2016</name>
    <dbReference type="NCBI Taxonomy" id="1863031"/>
    <lineage>
        <taxon>Eukaryota</taxon>
        <taxon>Metazoa</taxon>
        <taxon>Ecdysozoa</taxon>
        <taxon>Arthropoda</taxon>
        <taxon>Crustacea</taxon>
        <taxon>Multicrustacea</taxon>
        <taxon>Malacostraca</taxon>
        <taxon>Eumalacostraca</taxon>
        <taxon>Peracarida</taxon>
        <taxon>Isopoda</taxon>
        <taxon>Cirolanidae</taxon>
        <taxon>Bathynomus</taxon>
    </lineage>
</organism>
<evidence type="ECO:0000256" key="3">
    <source>
        <dbReference type="ARBA" id="ARBA00016612"/>
    </source>
</evidence>
<evidence type="ECO:0000256" key="7">
    <source>
        <dbReference type="ARBA" id="ARBA00023027"/>
    </source>
</evidence>
<comment type="subcellular location">
    <subcellularLocation>
        <location evidence="1">Membrane</location>
        <topology evidence="1">Multi-pass membrane protein</topology>
    </subcellularLocation>
</comment>
<accession>A0A1L2F0Q0</accession>
<dbReference type="EMBL" id="KU057374">
    <property type="protein sequence ID" value="ANQ92687.1"/>
    <property type="molecule type" value="Genomic_DNA"/>
</dbReference>
<evidence type="ECO:0000256" key="5">
    <source>
        <dbReference type="ARBA" id="ARBA00022967"/>
    </source>
</evidence>
<geneLocation type="mitochondrion" evidence="12"/>
<sequence length="97" mass="10710">MYSSYWLFSLMFMVGFMSFMLNWGHMLTSLISLELMALSIFFAMSSSSASPHTAVMYSPLLFLAVAVCGAALGLSVLVLFTRTKGNELLSGFNTLTW</sequence>
<proteinExistence type="inferred from homology"/>
<dbReference type="Pfam" id="PF00420">
    <property type="entry name" value="Oxidored_q2"/>
    <property type="match status" value="1"/>
</dbReference>
<protein>
    <recommendedName>
        <fullName evidence="3">NADH-ubiquinone oxidoreductase chain 4L</fullName>
    </recommendedName>
    <alternativeName>
        <fullName evidence="9">NADH dehydrogenase subunit 4L</fullName>
    </alternativeName>
</protein>
<reference evidence="12" key="1">
    <citation type="submission" date="2015-11" db="EMBL/GenBank/DDBJ databases">
        <authorList>
            <person name="Zhang Y."/>
            <person name="Guo Z."/>
        </authorList>
    </citation>
    <scope>NUCLEOTIDE SEQUENCE</scope>
</reference>
<evidence type="ECO:0000256" key="11">
    <source>
        <dbReference type="SAM" id="Phobius"/>
    </source>
</evidence>
<keyword evidence="6 11" id="KW-1133">Transmembrane helix</keyword>
<comment type="similarity">
    <text evidence="2">Belongs to the complex I subunit 4L family.</text>
</comment>
<feature type="transmembrane region" description="Helical" evidence="11">
    <location>
        <begin position="60"/>
        <end position="80"/>
    </location>
</feature>